<dbReference type="PROSITE" id="PS01071">
    <property type="entry name" value="GRPE"/>
    <property type="match status" value="1"/>
</dbReference>
<evidence type="ECO:0000313" key="8">
    <source>
        <dbReference type="Proteomes" id="UP000230214"/>
    </source>
</evidence>
<proteinExistence type="inferred from homology"/>
<dbReference type="HAMAP" id="MF_01151">
    <property type="entry name" value="GrpE"/>
    <property type="match status" value="1"/>
</dbReference>
<feature type="coiled-coil region" evidence="6">
    <location>
        <begin position="3"/>
        <end position="37"/>
    </location>
</feature>
<reference evidence="7 8" key="1">
    <citation type="submission" date="2017-09" db="EMBL/GenBank/DDBJ databases">
        <title>Depth-based differentiation of microbial function through sediment-hosted aquifers and enrichment of novel symbionts in the deep terrestrial subsurface.</title>
        <authorList>
            <person name="Probst A.J."/>
            <person name="Ladd B."/>
            <person name="Jarett J.K."/>
            <person name="Geller-Mcgrath D.E."/>
            <person name="Sieber C.M."/>
            <person name="Emerson J.B."/>
            <person name="Anantharaman K."/>
            <person name="Thomas B.C."/>
            <person name="Malmstrom R."/>
            <person name="Stieglmeier M."/>
            <person name="Klingl A."/>
            <person name="Woyke T."/>
            <person name="Ryan C.M."/>
            <person name="Banfield J.F."/>
        </authorList>
    </citation>
    <scope>NUCLEOTIDE SEQUENCE [LARGE SCALE GENOMIC DNA]</scope>
    <source>
        <strain evidence="7">CG10_big_fil_rev_8_21_14_0_10_32_10</strain>
    </source>
</reference>
<dbReference type="SUPFAM" id="SSF58014">
    <property type="entry name" value="Coiled-coil domain of nucleotide exchange factor GrpE"/>
    <property type="match status" value="1"/>
</dbReference>
<dbReference type="GO" id="GO:0042803">
    <property type="term" value="F:protein homodimerization activity"/>
    <property type="evidence" value="ECO:0007669"/>
    <property type="project" value="InterPro"/>
</dbReference>
<evidence type="ECO:0000313" key="7">
    <source>
        <dbReference type="EMBL" id="PIR43737.1"/>
    </source>
</evidence>
<dbReference type="Proteomes" id="UP000230214">
    <property type="component" value="Unassembled WGS sequence"/>
</dbReference>
<evidence type="ECO:0000256" key="5">
    <source>
        <dbReference type="RuleBase" id="RU004478"/>
    </source>
</evidence>
<keyword evidence="2 3" id="KW-0143">Chaperone</keyword>
<keyword evidence="3 4" id="KW-0346">Stress response</keyword>
<dbReference type="InterPro" id="IPR013805">
    <property type="entry name" value="GrpE_CC"/>
</dbReference>
<dbReference type="GO" id="GO:0006457">
    <property type="term" value="P:protein folding"/>
    <property type="evidence" value="ECO:0007669"/>
    <property type="project" value="InterPro"/>
</dbReference>
<keyword evidence="3" id="KW-0963">Cytoplasm</keyword>
<comment type="caution">
    <text evidence="7">The sequence shown here is derived from an EMBL/GenBank/DDBJ whole genome shotgun (WGS) entry which is preliminary data.</text>
</comment>
<dbReference type="GO" id="GO:0000774">
    <property type="term" value="F:adenyl-nucleotide exchange factor activity"/>
    <property type="evidence" value="ECO:0007669"/>
    <property type="project" value="InterPro"/>
</dbReference>
<dbReference type="GO" id="GO:0005737">
    <property type="term" value="C:cytoplasm"/>
    <property type="evidence" value="ECO:0007669"/>
    <property type="project" value="UniProtKB-SubCell"/>
</dbReference>
<dbReference type="GO" id="GO:0051082">
    <property type="term" value="F:unfolded protein binding"/>
    <property type="evidence" value="ECO:0007669"/>
    <property type="project" value="TreeGrafter"/>
</dbReference>
<comment type="similarity">
    <text evidence="1 3 5">Belongs to the GrpE family.</text>
</comment>
<evidence type="ECO:0000256" key="4">
    <source>
        <dbReference type="RuleBase" id="RU000639"/>
    </source>
</evidence>
<name>A0A2H0RB76_UNCKA</name>
<dbReference type="PANTHER" id="PTHR21237:SF23">
    <property type="entry name" value="GRPE PROTEIN HOMOLOG, MITOCHONDRIAL"/>
    <property type="match status" value="1"/>
</dbReference>
<dbReference type="Gene3D" id="2.30.22.10">
    <property type="entry name" value="Head domain of nucleotide exchange factor GrpE"/>
    <property type="match status" value="1"/>
</dbReference>
<evidence type="ECO:0000256" key="1">
    <source>
        <dbReference type="ARBA" id="ARBA00009054"/>
    </source>
</evidence>
<dbReference type="GO" id="GO:0051087">
    <property type="term" value="F:protein-folding chaperone binding"/>
    <property type="evidence" value="ECO:0007669"/>
    <property type="project" value="InterPro"/>
</dbReference>
<comment type="subcellular location">
    <subcellularLocation>
        <location evidence="3">Cytoplasm</location>
    </subcellularLocation>
</comment>
<organism evidence="7 8">
    <name type="scientific">candidate division WWE3 bacterium CG10_big_fil_rev_8_21_14_0_10_32_10</name>
    <dbReference type="NCBI Taxonomy" id="1975090"/>
    <lineage>
        <taxon>Bacteria</taxon>
        <taxon>Katanobacteria</taxon>
    </lineage>
</organism>
<dbReference type="AlphaFoldDB" id="A0A2H0RB76"/>
<dbReference type="Pfam" id="PF01025">
    <property type="entry name" value="GrpE"/>
    <property type="match status" value="1"/>
</dbReference>
<evidence type="ECO:0000256" key="6">
    <source>
        <dbReference type="SAM" id="Coils"/>
    </source>
</evidence>
<accession>A0A2H0RB76</accession>
<dbReference type="EMBL" id="PCXU01000012">
    <property type="protein sequence ID" value="PIR43737.1"/>
    <property type="molecule type" value="Genomic_DNA"/>
</dbReference>
<dbReference type="SUPFAM" id="SSF51064">
    <property type="entry name" value="Head domain of nucleotide exchange factor GrpE"/>
    <property type="match status" value="1"/>
</dbReference>
<keyword evidence="6" id="KW-0175">Coiled coil</keyword>
<gene>
    <name evidence="3 7" type="primary">grpE</name>
    <name evidence="7" type="ORF">COV24_01105</name>
</gene>
<protein>
    <recommendedName>
        <fullName evidence="3 4">Protein GrpE</fullName>
    </recommendedName>
    <alternativeName>
        <fullName evidence="3">HSP-70 cofactor</fullName>
    </alternativeName>
</protein>
<dbReference type="Gene3D" id="3.90.20.20">
    <property type="match status" value="1"/>
</dbReference>
<dbReference type="PANTHER" id="PTHR21237">
    <property type="entry name" value="GRPE PROTEIN"/>
    <property type="match status" value="1"/>
</dbReference>
<dbReference type="InterPro" id="IPR000740">
    <property type="entry name" value="GrpE"/>
</dbReference>
<dbReference type="PRINTS" id="PR00773">
    <property type="entry name" value="GRPEPROTEIN"/>
</dbReference>
<comment type="subunit">
    <text evidence="3">Homodimer.</text>
</comment>
<sequence length="154" mass="17918">MKEKSKEKNKKEYLQKIENLEKKNLQLEDNWKRTAADFQNFKRRTEQEKFALIKYSNKNLILEILPVLDNLEALLKHKSDDGLKVILNHFKDILKKIGVTEILVKDTIFDSKVCEAVDVAEGEENKVLEVLQKGFMYDDVVLRPARVIVGKSSK</sequence>
<comment type="function">
    <text evidence="3 4">Participates actively in the response to hyperosmotic and heat shock by preventing the aggregation of stress-denatured proteins, in association with DnaK and GrpE. It is the nucleotide exchange factor for DnaK and may function as a thermosensor. Unfolded proteins bind initially to DnaJ; upon interaction with the DnaJ-bound protein, DnaK hydrolyzes its bound ATP, resulting in the formation of a stable complex. GrpE releases ADP from DnaK; ATP binding to DnaK triggers the release of the substrate protein, thus completing the reaction cycle. Several rounds of ATP-dependent interactions between DnaJ, DnaK and GrpE are required for fully efficient folding.</text>
</comment>
<evidence type="ECO:0000256" key="2">
    <source>
        <dbReference type="ARBA" id="ARBA00023186"/>
    </source>
</evidence>
<evidence type="ECO:0000256" key="3">
    <source>
        <dbReference type="HAMAP-Rule" id="MF_01151"/>
    </source>
</evidence>
<dbReference type="CDD" id="cd00446">
    <property type="entry name" value="GrpE"/>
    <property type="match status" value="1"/>
</dbReference>
<dbReference type="InterPro" id="IPR009012">
    <property type="entry name" value="GrpE_head"/>
</dbReference>